<feature type="region of interest" description="Disordered" evidence="3">
    <location>
        <begin position="475"/>
        <end position="498"/>
    </location>
</feature>
<dbReference type="GO" id="GO:0005634">
    <property type="term" value="C:nucleus"/>
    <property type="evidence" value="ECO:0007669"/>
    <property type="project" value="UniProtKB-SubCell"/>
</dbReference>
<feature type="compositionally biased region" description="Acidic residues" evidence="3">
    <location>
        <begin position="938"/>
        <end position="951"/>
    </location>
</feature>
<keyword evidence="2" id="KW-0539">Nucleus</keyword>
<dbReference type="InterPro" id="IPR018846">
    <property type="entry name" value="Beta-prop_RSE1/DDB1/CPSF1_1st"/>
</dbReference>
<feature type="compositionally biased region" description="Polar residues" evidence="3">
    <location>
        <begin position="1481"/>
        <end position="1500"/>
    </location>
</feature>
<name>A0A9W8G2Z6_9FUNG</name>
<gene>
    <name evidence="7" type="primary">CFT1</name>
    <name evidence="7" type="ORF">GGI25_005596</name>
</gene>
<feature type="region of interest" description="Disordered" evidence="3">
    <location>
        <begin position="815"/>
        <end position="836"/>
    </location>
</feature>
<dbReference type="InterPro" id="IPR015943">
    <property type="entry name" value="WD40/YVTN_repeat-like_dom_sf"/>
</dbReference>
<dbReference type="InterPro" id="IPR050358">
    <property type="entry name" value="RSE1/DDB1/CFT1"/>
</dbReference>
<feature type="compositionally biased region" description="Polar residues" evidence="3">
    <location>
        <begin position="959"/>
        <end position="976"/>
    </location>
</feature>
<evidence type="ECO:0000313" key="7">
    <source>
        <dbReference type="EMBL" id="KAJ2671188.1"/>
    </source>
</evidence>
<feature type="region of interest" description="Disordered" evidence="3">
    <location>
        <begin position="1459"/>
        <end position="1512"/>
    </location>
</feature>
<protein>
    <submittedName>
        <fullName evidence="7">mRNA cleavage and polyadenylation factor subunit</fullName>
    </submittedName>
</protein>
<evidence type="ECO:0000256" key="3">
    <source>
        <dbReference type="SAM" id="MobiDB-lite"/>
    </source>
</evidence>
<comment type="caution">
    <text evidence="7">The sequence shown here is derived from an EMBL/GenBank/DDBJ whole genome shotgun (WGS) entry which is preliminary data.</text>
</comment>
<reference evidence="7" key="1">
    <citation type="submission" date="2022-07" db="EMBL/GenBank/DDBJ databases">
        <title>Phylogenomic reconstructions and comparative analyses of Kickxellomycotina fungi.</title>
        <authorList>
            <person name="Reynolds N.K."/>
            <person name="Stajich J.E."/>
            <person name="Barry K."/>
            <person name="Grigoriev I.V."/>
            <person name="Crous P."/>
            <person name="Smith M.E."/>
        </authorList>
    </citation>
    <scope>NUCLEOTIDE SEQUENCE</scope>
    <source>
        <strain evidence="7">NRRL 3115</strain>
    </source>
</reference>
<dbReference type="Gene3D" id="2.130.10.10">
    <property type="entry name" value="YVTN repeat-like/Quinoprotein amine dehydrogenase"/>
    <property type="match status" value="3"/>
</dbReference>
<feature type="domain" description="RSE1/DDB1/CPSF1 first beta-propeller" evidence="5">
    <location>
        <begin position="74"/>
        <end position="301"/>
    </location>
</feature>
<dbReference type="InterPro" id="IPR058543">
    <property type="entry name" value="Beta-prop_RSE1/DDB1/CPSF1_2nd"/>
</dbReference>
<feature type="domain" description="RSE1/DDB1/CPSF1 C-terminal" evidence="4">
    <location>
        <begin position="1521"/>
        <end position="1862"/>
    </location>
</feature>
<dbReference type="InterPro" id="IPR004871">
    <property type="entry name" value="RSE1/DDB1/CPSF1_C"/>
</dbReference>
<evidence type="ECO:0000256" key="1">
    <source>
        <dbReference type="ARBA" id="ARBA00004123"/>
    </source>
</evidence>
<dbReference type="Pfam" id="PF10433">
    <property type="entry name" value="Beta-prop_RSE1_1st"/>
    <property type="match status" value="1"/>
</dbReference>
<evidence type="ECO:0000259" key="6">
    <source>
        <dbReference type="Pfam" id="PF23726"/>
    </source>
</evidence>
<evidence type="ECO:0000313" key="8">
    <source>
        <dbReference type="Proteomes" id="UP001151518"/>
    </source>
</evidence>
<accession>A0A9W8G2Z6</accession>
<evidence type="ECO:0000256" key="2">
    <source>
        <dbReference type="ARBA" id="ARBA00023242"/>
    </source>
</evidence>
<dbReference type="Pfam" id="PF03178">
    <property type="entry name" value="CPSF_A"/>
    <property type="match status" value="1"/>
</dbReference>
<feature type="region of interest" description="Disordered" evidence="3">
    <location>
        <begin position="917"/>
        <end position="976"/>
    </location>
</feature>
<feature type="compositionally biased region" description="Polar residues" evidence="3">
    <location>
        <begin position="1195"/>
        <end position="1206"/>
    </location>
</feature>
<feature type="domain" description="RSE1/DDB1/CPSF1 second beta-propeller" evidence="6">
    <location>
        <begin position="569"/>
        <end position="909"/>
    </location>
</feature>
<feature type="compositionally biased region" description="Basic and acidic residues" evidence="3">
    <location>
        <begin position="485"/>
        <end position="498"/>
    </location>
</feature>
<dbReference type="GO" id="GO:0003676">
    <property type="term" value="F:nucleic acid binding"/>
    <property type="evidence" value="ECO:0007669"/>
    <property type="project" value="InterPro"/>
</dbReference>
<dbReference type="EMBL" id="JANBTW010000108">
    <property type="protein sequence ID" value="KAJ2671188.1"/>
    <property type="molecule type" value="Genomic_DNA"/>
</dbReference>
<feature type="compositionally biased region" description="Basic and acidic residues" evidence="3">
    <location>
        <begin position="1141"/>
        <end position="1154"/>
    </location>
</feature>
<evidence type="ECO:0000259" key="5">
    <source>
        <dbReference type="Pfam" id="PF10433"/>
    </source>
</evidence>
<feature type="region of interest" description="Disordered" evidence="3">
    <location>
        <begin position="1267"/>
        <end position="1287"/>
    </location>
</feature>
<feature type="compositionally biased region" description="Acidic residues" evidence="3">
    <location>
        <begin position="1159"/>
        <end position="1170"/>
    </location>
</feature>
<dbReference type="Pfam" id="PF23726">
    <property type="entry name" value="Beta-prop_RSE1_2nd"/>
    <property type="match status" value="1"/>
</dbReference>
<dbReference type="OrthoDB" id="6109at2759"/>
<feature type="compositionally biased region" description="Acidic residues" evidence="3">
    <location>
        <begin position="815"/>
        <end position="835"/>
    </location>
</feature>
<dbReference type="Proteomes" id="UP001151518">
    <property type="component" value="Unassembled WGS sequence"/>
</dbReference>
<feature type="compositionally biased region" description="Basic and acidic residues" evidence="3">
    <location>
        <begin position="1459"/>
        <end position="1475"/>
    </location>
</feature>
<sequence>MRDPVYTYCREVLPPSTVDKAASLSFTRAGASNLVLARGNVLELYEVELVMREAGGDDGEVPGDDYLYSNSNAEEQPQLHLVNRWSLHGRIMDMQAVRCSKGGKGADKLILSFAEAKMSLVGFDASTQNIVTESLHYYEHENLMENVFNGNQTCDLRSDPEGRCVAMRIYGEQLAILPLVASNEPTSLDGAKPYAASFVVDLRVSDVDVRNIRDFVFLGGYLEPTLVVLHEQEPSWPGLLEVVHDTSSLTVVSLDLSRQSVSVLSSASSLPSDCQTLVPIPDPIGGVLILATSSILHVVNGAISCMCALNQLTLHGVGMQMSGYIDTALEDLQITLCPRNMTCILLSSNTLAMWTQHGAVYLLRLVGDGRLVKRIEIKHVAGADTKYGAKTPIADIWDDFSLIPSCATELLGIADDDNDFSTDMSLFFVGGRSGRSLLLGVERNDIVAASAFGEKLEDDSMMDIDSDLYGDNTTSSAIPAQLRPDNTDDVKSKSDSIHDSNATSDMWANEYRITVYDELLGTGPVTSMEMGTAPTTNLMSTNKEDLELVTCAGNEWRGCLRVQQRHIQPEIIASFDLPGAPVRKVWTVRCLKEYNIGGVMQAAETSSLADLNDTFMILSRDESTAVFAAGDELREIERTGFFTAGPTVEAGEIFSNTRIVQVHARGLRVLNASGREMQSIVFAGDQEAVSAEVSDPHVLLRTNDGKFILYEAARDSGELRETIVPLLLRRSHISCVSFFRDMRRVLASNKDWVERNKDIIDEQALNESSKSALDKDFDSLYVDTSEAKRHKRSRTHGRAKRRLKRKRVGDAFDELYEDDDDDDHDANSDDFDESDSEQKIGLAALEIGISRLEREEESAQQVRGEDPLYLVALLASGDLSIFRLPHFDLVWTTPRFDHLLETLSSVLPSSGMTDMLSSAKINNGSNGSTSGGGRSSSDDDDDDSGEEDANPEESRKRNTSSGSVNAFDNNDNGIATTTASTALGHSLPKHADFADNENTVIGSRSKQPISTQTHHSKRIDQLQLVQLGGDSIANLHLLVLTTAGEVAVYRAFEFCPKEYISNYVSRESNGSSTSAKANPMSTDDASLALRFVRVQHDILAYDPNYERKVQKVQVKQMGAFAAWEALTKSKHVEKAQEEKLALERARAKQQREDPAAIADWDDDSDNDQQSDIDSGNSKVNSESVAKYDDNGKMANLNSTSEYNSSFGDKHDKQADGYTGNSDSLEMMASFSKQPAIDDLYADEISDIDFVQQPIPADNAVAVSATMDASGAPDNKKQGAQANGDSTRLPDDRIEYASLAWTRKLVVLDNVGGYPAVFITGLKPILVIVGTKRYARVHPLRVPVKLPQTLLPESAPKDFDAVANGLLTPYRPVVGLARFHSSACQHGFVALTQAGTLVIAMLPTSVRAARGGIEYDSPWPVRCIPVGTAHPGISTLGGVAFHSASGSYVAASTTMEPFYIKEPDPEVASKRVRGEASEEGGSDSNQGKSTADSVASQSQQLIPEHERPNLQTTSVPPLVPRFYVDLLSPVTWETVDSYEFEANEHIVEMRTLELESSQTMSGSKPFLCVATGFVLGEDVASRGRIYIFDIIDVVPLPGRPQTNRRLKLLFKEEMRGTVSALGELRGNLVVSVGSKLFVRAFNNNEMLLSIAFLDCQSWIKSLKGFRNYLLIGDLVNSIWFAGFQEDGPTKIQVLGRDYYNRLPVEHADLLVQGQQLQLLTADSFGNMHFFIYAPRDAHSFSGQKLLRRGEYNLRSRVTGIKRLVASSTTYAAAFDTASSGQINGNSNQQVCIVSTEAGAVYAVTMIPEKVFKRLHRINTQLVHGIPPPAGLNPREYRAVPLYQRQYQAPRRTVLDADLLVPFYAHGPISRQREAAQRDGTSADRVLRDIVDVEHRFAFF</sequence>
<dbReference type="PANTHER" id="PTHR10644">
    <property type="entry name" value="DNA REPAIR/RNA PROCESSING CPSF FAMILY"/>
    <property type="match status" value="1"/>
</dbReference>
<organism evidence="7 8">
    <name type="scientific">Coemansia spiralis</name>
    <dbReference type="NCBI Taxonomy" id="417178"/>
    <lineage>
        <taxon>Eukaryota</taxon>
        <taxon>Fungi</taxon>
        <taxon>Fungi incertae sedis</taxon>
        <taxon>Zoopagomycota</taxon>
        <taxon>Kickxellomycotina</taxon>
        <taxon>Kickxellomycetes</taxon>
        <taxon>Kickxellales</taxon>
        <taxon>Kickxellaceae</taxon>
        <taxon>Coemansia</taxon>
    </lineage>
</organism>
<comment type="subcellular location">
    <subcellularLocation>
        <location evidence="1">Nucleus</location>
    </subcellularLocation>
</comment>
<feature type="region of interest" description="Disordered" evidence="3">
    <location>
        <begin position="1141"/>
        <end position="1220"/>
    </location>
</feature>
<evidence type="ECO:0000259" key="4">
    <source>
        <dbReference type="Pfam" id="PF03178"/>
    </source>
</evidence>
<proteinExistence type="predicted"/>